<dbReference type="InterPro" id="IPR008978">
    <property type="entry name" value="HSP20-like_chaperone"/>
</dbReference>
<feature type="signal peptide" evidence="1">
    <location>
        <begin position="1"/>
        <end position="16"/>
    </location>
</feature>
<dbReference type="CDD" id="cd00298">
    <property type="entry name" value="ACD_sHsps_p23-like"/>
    <property type="match status" value="1"/>
</dbReference>
<feature type="chain" id="PRO_5043651296" evidence="1">
    <location>
        <begin position="17"/>
        <end position="185"/>
    </location>
</feature>
<organism evidence="2 3">
    <name type="scientific">Parnassius mnemosyne</name>
    <name type="common">clouded apollo</name>
    <dbReference type="NCBI Taxonomy" id="213953"/>
    <lineage>
        <taxon>Eukaryota</taxon>
        <taxon>Metazoa</taxon>
        <taxon>Ecdysozoa</taxon>
        <taxon>Arthropoda</taxon>
        <taxon>Hexapoda</taxon>
        <taxon>Insecta</taxon>
        <taxon>Pterygota</taxon>
        <taxon>Neoptera</taxon>
        <taxon>Endopterygota</taxon>
        <taxon>Lepidoptera</taxon>
        <taxon>Glossata</taxon>
        <taxon>Ditrysia</taxon>
        <taxon>Papilionoidea</taxon>
        <taxon>Papilionidae</taxon>
        <taxon>Parnassiinae</taxon>
        <taxon>Parnassini</taxon>
        <taxon>Parnassius</taxon>
        <taxon>Driopa</taxon>
    </lineage>
</organism>
<proteinExistence type="predicted"/>
<keyword evidence="1" id="KW-0732">Signal</keyword>
<gene>
    <name evidence="2" type="ORF">PARMNEM_LOCUS21029</name>
</gene>
<evidence type="ECO:0000313" key="2">
    <source>
        <dbReference type="EMBL" id="CAK1602537.1"/>
    </source>
</evidence>
<comment type="caution">
    <text evidence="2">The sequence shown here is derived from an EMBL/GenBank/DDBJ whole genome shotgun (WGS) entry which is preliminary data.</text>
</comment>
<keyword evidence="3" id="KW-1185">Reference proteome</keyword>
<evidence type="ECO:0000313" key="3">
    <source>
        <dbReference type="Proteomes" id="UP001314205"/>
    </source>
</evidence>
<dbReference type="SUPFAM" id="SSF49764">
    <property type="entry name" value="HSP20-like chaperones"/>
    <property type="match status" value="1"/>
</dbReference>
<protein>
    <submittedName>
        <fullName evidence="2">Uncharacterized protein</fullName>
    </submittedName>
</protein>
<evidence type="ECO:0000256" key="1">
    <source>
        <dbReference type="SAM" id="SignalP"/>
    </source>
</evidence>
<sequence length="185" mass="21764">MFRLITFLLFVNFASCFWHHEHNHCYGGHGHHRHSWHHHHNDDNDFESLAQCVISADNLLKTSCTKSVHNRTRVYQGLDFYVLKYYLQEFTENSINVVIKHRVIYVTAQENGIVTFKDLRILPDSVKTTDATWYFEDGLLRVLLPYKNPLKSEVILTCGDTDQTIINVPKLKNDRDELRFLKEST</sequence>
<accession>A0AAV1M865</accession>
<reference evidence="2 3" key="1">
    <citation type="submission" date="2023-11" db="EMBL/GenBank/DDBJ databases">
        <authorList>
            <person name="Hedman E."/>
            <person name="Englund M."/>
            <person name="Stromberg M."/>
            <person name="Nyberg Akerstrom W."/>
            <person name="Nylinder S."/>
            <person name="Jareborg N."/>
            <person name="Kallberg Y."/>
            <person name="Kronander E."/>
        </authorList>
    </citation>
    <scope>NUCLEOTIDE SEQUENCE [LARGE SCALE GENOMIC DNA]</scope>
</reference>
<dbReference type="AlphaFoldDB" id="A0AAV1M865"/>
<name>A0AAV1M865_9NEOP</name>
<dbReference type="Proteomes" id="UP001314205">
    <property type="component" value="Unassembled WGS sequence"/>
</dbReference>
<dbReference type="EMBL" id="CAVLGL010000137">
    <property type="protein sequence ID" value="CAK1602537.1"/>
    <property type="molecule type" value="Genomic_DNA"/>
</dbReference>